<evidence type="ECO:0000313" key="8">
    <source>
        <dbReference type="EMBL" id="AUF82538.1"/>
    </source>
</evidence>
<sequence length="287" mass="32714">MTYASFKTVSCSDFNGTYPYIRSLGPLKTNSKPPLLQRAKIAFDQQKPVPGLVTSIESSTSLCNQIRDVRYTVYTQGFCMNYNSYCDVETGYETPHSKIIENIEALHPYYTDHNGYVIISGGEPMMQPHFTASVLDEARDMGLTTVVDTTGQIPSSWNTVLPRTDRVTLCIKHMDPDKYYDLTGFEQEHALEFAKVLGEEGIPVQIRYIIIPGLTDDHKNLRQLALWAKQQKTLTHLELVPYHNLGFQKWQEVDNTVPLKSKPVLDKKRMHSIARVLSIYNFRVICS</sequence>
<evidence type="ECO:0000256" key="4">
    <source>
        <dbReference type="ARBA" id="ARBA00022723"/>
    </source>
</evidence>
<dbReference type="InterPro" id="IPR007197">
    <property type="entry name" value="rSAM"/>
</dbReference>
<gene>
    <name evidence="8" type="ORF">TetV_456</name>
</gene>
<proteinExistence type="predicted"/>
<organism evidence="8">
    <name type="scientific">Tetraselmis virus 1</name>
    <dbReference type="NCBI Taxonomy" id="2060617"/>
    <lineage>
        <taxon>Viruses</taxon>
        <taxon>Varidnaviria</taxon>
        <taxon>Bamfordvirae</taxon>
        <taxon>Nucleocytoviricota</taxon>
        <taxon>Megaviricetes</taxon>
        <taxon>Imitervirales</taxon>
        <taxon>Allomimiviridae</taxon>
        <taxon>Oceanusvirus</taxon>
        <taxon>Oceanusvirus kaneohense</taxon>
    </lineage>
</organism>
<evidence type="ECO:0000256" key="1">
    <source>
        <dbReference type="ARBA" id="ARBA00001966"/>
    </source>
</evidence>
<dbReference type="InterPro" id="IPR058240">
    <property type="entry name" value="rSAM_sf"/>
</dbReference>
<reference evidence="8" key="1">
    <citation type="journal article" date="2018" name="Virology">
        <title>A giant virus infecting green algae encodes key fermentation genes.</title>
        <authorList>
            <person name="Schvarcz C.R."/>
            <person name="Steward G.F."/>
        </authorList>
    </citation>
    <scope>NUCLEOTIDE SEQUENCE [LARGE SCALE GENOMIC DNA]</scope>
</reference>
<dbReference type="Pfam" id="PF04055">
    <property type="entry name" value="Radical_SAM"/>
    <property type="match status" value="1"/>
</dbReference>
<evidence type="ECO:0000256" key="2">
    <source>
        <dbReference type="ARBA" id="ARBA00022485"/>
    </source>
</evidence>
<evidence type="ECO:0000256" key="3">
    <source>
        <dbReference type="ARBA" id="ARBA00022691"/>
    </source>
</evidence>
<accession>A0A2P0VNQ0</accession>
<name>A0A2P0VNQ0_9VIRU</name>
<dbReference type="GO" id="GO:0046872">
    <property type="term" value="F:metal ion binding"/>
    <property type="evidence" value="ECO:0007669"/>
    <property type="project" value="UniProtKB-KW"/>
</dbReference>
<keyword evidence="3" id="KW-0949">S-adenosyl-L-methionine</keyword>
<keyword evidence="6" id="KW-0411">Iron-sulfur</keyword>
<dbReference type="Gene3D" id="3.20.20.70">
    <property type="entry name" value="Aldolase class I"/>
    <property type="match status" value="1"/>
</dbReference>
<dbReference type="SUPFAM" id="SSF102114">
    <property type="entry name" value="Radical SAM enzymes"/>
    <property type="match status" value="1"/>
</dbReference>
<dbReference type="EMBL" id="KY322437">
    <property type="protein sequence ID" value="AUF82538.1"/>
    <property type="molecule type" value="Genomic_DNA"/>
</dbReference>
<dbReference type="PROSITE" id="PS51918">
    <property type="entry name" value="RADICAL_SAM"/>
    <property type="match status" value="1"/>
</dbReference>
<evidence type="ECO:0000313" key="9">
    <source>
        <dbReference type="Proteomes" id="UP000244773"/>
    </source>
</evidence>
<evidence type="ECO:0000256" key="6">
    <source>
        <dbReference type="ARBA" id="ARBA00023014"/>
    </source>
</evidence>
<dbReference type="InterPro" id="IPR013785">
    <property type="entry name" value="Aldolase_TIM"/>
</dbReference>
<keyword evidence="4" id="KW-0479">Metal-binding</keyword>
<dbReference type="InterPro" id="IPR034457">
    <property type="entry name" value="Organic_radical-activating"/>
</dbReference>
<keyword evidence="5" id="KW-0408">Iron</keyword>
<dbReference type="PANTHER" id="PTHR30352:SF5">
    <property type="entry name" value="PYRUVATE FORMATE-LYASE 1-ACTIVATING ENZYME"/>
    <property type="match status" value="1"/>
</dbReference>
<keyword evidence="8" id="KW-0456">Lyase</keyword>
<keyword evidence="2" id="KW-0004">4Fe-4S</keyword>
<feature type="domain" description="Radical SAM core" evidence="7">
    <location>
        <begin position="64"/>
        <end position="280"/>
    </location>
</feature>
<protein>
    <submittedName>
        <fullName evidence="8">Pyruvate formate-lyase 1-activating enzyme</fullName>
    </submittedName>
</protein>
<dbReference type="CDD" id="cd01335">
    <property type="entry name" value="Radical_SAM"/>
    <property type="match status" value="1"/>
</dbReference>
<dbReference type="GO" id="GO:0016829">
    <property type="term" value="F:lyase activity"/>
    <property type="evidence" value="ECO:0007669"/>
    <property type="project" value="UniProtKB-KW"/>
</dbReference>
<evidence type="ECO:0000259" key="7">
    <source>
        <dbReference type="PROSITE" id="PS51918"/>
    </source>
</evidence>
<keyword evidence="9" id="KW-1185">Reference proteome</keyword>
<dbReference type="Proteomes" id="UP000244773">
    <property type="component" value="Segment"/>
</dbReference>
<dbReference type="PANTHER" id="PTHR30352">
    <property type="entry name" value="PYRUVATE FORMATE-LYASE-ACTIVATING ENZYME"/>
    <property type="match status" value="1"/>
</dbReference>
<evidence type="ECO:0000256" key="5">
    <source>
        <dbReference type="ARBA" id="ARBA00023004"/>
    </source>
</evidence>
<comment type="cofactor">
    <cofactor evidence="1">
        <name>[4Fe-4S] cluster</name>
        <dbReference type="ChEBI" id="CHEBI:49883"/>
    </cofactor>
</comment>
<keyword evidence="8" id="KW-0670">Pyruvate</keyword>
<dbReference type="GO" id="GO:0051539">
    <property type="term" value="F:4 iron, 4 sulfur cluster binding"/>
    <property type="evidence" value="ECO:0007669"/>
    <property type="project" value="UniProtKB-KW"/>
</dbReference>